<protein>
    <recommendedName>
        <fullName evidence="5">RelE/StbE family addiction module toxin</fullName>
    </recommendedName>
</protein>
<dbReference type="Pfam" id="PF05016">
    <property type="entry name" value="ParE_toxin"/>
    <property type="match status" value="1"/>
</dbReference>
<organism evidence="3 4">
    <name type="scientific">Acinetobacter bohemicus ANC 3994</name>
    <dbReference type="NCBI Taxonomy" id="1217715"/>
    <lineage>
        <taxon>Bacteria</taxon>
        <taxon>Pseudomonadati</taxon>
        <taxon>Pseudomonadota</taxon>
        <taxon>Gammaproteobacteria</taxon>
        <taxon>Moraxellales</taxon>
        <taxon>Moraxellaceae</taxon>
        <taxon>Acinetobacter</taxon>
    </lineage>
</organism>
<dbReference type="InterPro" id="IPR051803">
    <property type="entry name" value="TA_system_RelE-like_toxin"/>
</dbReference>
<comment type="caution">
    <text evidence="3">The sequence shown here is derived from an EMBL/GenBank/DDBJ whole genome shotgun (WGS) entry which is preliminary data.</text>
</comment>
<dbReference type="NCBIfam" id="TIGR02385">
    <property type="entry name" value="RelE_StbE"/>
    <property type="match status" value="1"/>
</dbReference>
<evidence type="ECO:0000256" key="1">
    <source>
        <dbReference type="ARBA" id="ARBA00006226"/>
    </source>
</evidence>
<gene>
    <name evidence="3" type="ORF">F994_00016</name>
</gene>
<dbReference type="RefSeq" id="WP_004650142.1">
    <property type="nucleotide sequence ID" value="NZ_KB849169.1"/>
</dbReference>
<dbReference type="Proteomes" id="UP000013086">
    <property type="component" value="Unassembled WGS sequence"/>
</dbReference>
<comment type="similarity">
    <text evidence="1">Belongs to the RelE toxin family.</text>
</comment>
<dbReference type="PATRIC" id="fig|1217715.3.peg.14"/>
<reference evidence="3 4" key="1">
    <citation type="submission" date="2013-02" db="EMBL/GenBank/DDBJ databases">
        <title>The Genome Sequence of Acinetobacter sp. ANC 3994.</title>
        <authorList>
            <consortium name="The Broad Institute Genome Sequencing Platform"/>
            <consortium name="The Broad Institute Genome Sequencing Center for Infectious Disease"/>
            <person name="Cerqueira G."/>
            <person name="Feldgarden M."/>
            <person name="Courvalin P."/>
            <person name="Perichon B."/>
            <person name="Grillot-Courvalin C."/>
            <person name="Clermont D."/>
            <person name="Rocha E."/>
            <person name="Yoon E.-J."/>
            <person name="Nemec A."/>
            <person name="Walker B."/>
            <person name="Young S.K."/>
            <person name="Zeng Q."/>
            <person name="Gargeya S."/>
            <person name="Fitzgerald M."/>
            <person name="Haas B."/>
            <person name="Abouelleil A."/>
            <person name="Alvarado L."/>
            <person name="Arachchi H.M."/>
            <person name="Berlin A.M."/>
            <person name="Chapman S.B."/>
            <person name="Dewar J."/>
            <person name="Goldberg J."/>
            <person name="Griggs A."/>
            <person name="Gujja S."/>
            <person name="Hansen M."/>
            <person name="Howarth C."/>
            <person name="Imamovic A."/>
            <person name="Larimer J."/>
            <person name="McCowan C."/>
            <person name="Murphy C."/>
            <person name="Neiman D."/>
            <person name="Pearson M."/>
            <person name="Priest M."/>
            <person name="Roberts A."/>
            <person name="Saif S."/>
            <person name="Shea T."/>
            <person name="Sisk P."/>
            <person name="Sykes S."/>
            <person name="Wortman J."/>
            <person name="Nusbaum C."/>
            <person name="Birren B."/>
        </authorList>
    </citation>
    <scope>NUCLEOTIDE SEQUENCE [LARGE SCALE GENOMIC DNA]</scope>
    <source>
        <strain evidence="3 4">ANC 3994</strain>
    </source>
</reference>
<dbReference type="OrthoDB" id="9798046at2"/>
<dbReference type="PANTHER" id="PTHR33755">
    <property type="entry name" value="TOXIN PARE1-RELATED"/>
    <property type="match status" value="1"/>
</dbReference>
<accession>N8QJI4</accession>
<dbReference type="AlphaFoldDB" id="N8QJI4"/>
<dbReference type="Gene3D" id="3.30.2310.20">
    <property type="entry name" value="RelE-like"/>
    <property type="match status" value="1"/>
</dbReference>
<dbReference type="HOGENOM" id="CLU_147162_11_1_6"/>
<evidence type="ECO:0000256" key="2">
    <source>
        <dbReference type="ARBA" id="ARBA00022649"/>
    </source>
</evidence>
<evidence type="ECO:0008006" key="5">
    <source>
        <dbReference type="Google" id="ProtNLM"/>
    </source>
</evidence>
<name>N8QJI4_9GAMM</name>
<dbReference type="InterPro" id="IPR007712">
    <property type="entry name" value="RelE/ParE_toxin"/>
</dbReference>
<keyword evidence="2" id="KW-1277">Toxin-antitoxin system</keyword>
<proteinExistence type="inferred from homology"/>
<dbReference type="eggNOG" id="COG3668">
    <property type="taxonomic scope" value="Bacteria"/>
</dbReference>
<sequence>MNVFWTPTALDDLERIIDYIAERNLVAAIELHDLIQEKTDLLSHSSLMGRSGLVKGTRELVVHPYYVVVYDVANTVRVLRILHTSQQWSH</sequence>
<evidence type="ECO:0000313" key="4">
    <source>
        <dbReference type="Proteomes" id="UP000013086"/>
    </source>
</evidence>
<dbReference type="InterPro" id="IPR035093">
    <property type="entry name" value="RelE/ParE_toxin_dom_sf"/>
</dbReference>
<dbReference type="EMBL" id="APOH01000002">
    <property type="protein sequence ID" value="ENU21449.1"/>
    <property type="molecule type" value="Genomic_DNA"/>
</dbReference>
<evidence type="ECO:0000313" key="3">
    <source>
        <dbReference type="EMBL" id="ENU21449.1"/>
    </source>
</evidence>